<protein>
    <submittedName>
        <fullName evidence="4">Response regulator of the LytR/AlgR family</fullName>
    </submittedName>
</protein>
<evidence type="ECO:0000313" key="4">
    <source>
        <dbReference type="EMBL" id="KQB39318.1"/>
    </source>
</evidence>
<feature type="modified residue" description="4-aspartylphosphate" evidence="1">
    <location>
        <position position="53"/>
    </location>
</feature>
<dbReference type="Gene3D" id="3.40.50.2300">
    <property type="match status" value="1"/>
</dbReference>
<dbReference type="PROSITE" id="PS50930">
    <property type="entry name" value="HTH_LYTTR"/>
    <property type="match status" value="1"/>
</dbReference>
<gene>
    <name evidence="4" type="ORF">RC62_999</name>
</gene>
<accession>A0A0Q1BFK0</accession>
<comment type="caution">
    <text evidence="4">The sequence shown here is derived from an EMBL/GenBank/DDBJ whole genome shotgun (WGS) entry which is preliminary data.</text>
</comment>
<organism evidence="4 5">
    <name type="scientific">Flavobacterium aquidurense</name>
    <dbReference type="NCBI Taxonomy" id="362413"/>
    <lineage>
        <taxon>Bacteria</taxon>
        <taxon>Pseudomonadati</taxon>
        <taxon>Bacteroidota</taxon>
        <taxon>Flavobacteriia</taxon>
        <taxon>Flavobacteriales</taxon>
        <taxon>Flavobacteriaceae</taxon>
        <taxon>Flavobacterium</taxon>
    </lineage>
</organism>
<dbReference type="PANTHER" id="PTHR37299:SF1">
    <property type="entry name" value="STAGE 0 SPORULATION PROTEIN A HOMOLOG"/>
    <property type="match status" value="1"/>
</dbReference>
<dbReference type="Gene3D" id="2.40.50.1020">
    <property type="entry name" value="LytTr DNA-binding domain"/>
    <property type="match status" value="1"/>
</dbReference>
<evidence type="ECO:0000259" key="2">
    <source>
        <dbReference type="PROSITE" id="PS50110"/>
    </source>
</evidence>
<dbReference type="STRING" id="362413.RC62_999"/>
<evidence type="ECO:0000259" key="3">
    <source>
        <dbReference type="PROSITE" id="PS50930"/>
    </source>
</evidence>
<dbReference type="OrthoDB" id="2168082at2"/>
<dbReference type="Pfam" id="PF00072">
    <property type="entry name" value="Response_reg"/>
    <property type="match status" value="1"/>
</dbReference>
<dbReference type="InterPro" id="IPR046947">
    <property type="entry name" value="LytR-like"/>
</dbReference>
<evidence type="ECO:0000256" key="1">
    <source>
        <dbReference type="PROSITE-ProRule" id="PRU00169"/>
    </source>
</evidence>
<dbReference type="FunFam" id="3.40.50.2300:FF:000361">
    <property type="entry name" value="Two-component system response regulator"/>
    <property type="match status" value="1"/>
</dbReference>
<keyword evidence="1" id="KW-0597">Phosphoprotein</keyword>
<dbReference type="InterPro" id="IPR011006">
    <property type="entry name" value="CheY-like_superfamily"/>
</dbReference>
<dbReference type="SUPFAM" id="SSF52172">
    <property type="entry name" value="CheY-like"/>
    <property type="match status" value="1"/>
</dbReference>
<dbReference type="InterPro" id="IPR007492">
    <property type="entry name" value="LytTR_DNA-bd_dom"/>
</dbReference>
<dbReference type="SMART" id="SM00850">
    <property type="entry name" value="LytTR"/>
    <property type="match status" value="1"/>
</dbReference>
<reference evidence="4 5" key="1">
    <citation type="submission" date="2014-09" db="EMBL/GenBank/DDBJ databases">
        <title>Genome sequence of Flavobacterium aquidurense RC62.</title>
        <authorList>
            <person name="Kim J.F."/>
            <person name="Kwak M.-J."/>
        </authorList>
    </citation>
    <scope>NUCLEOTIDE SEQUENCE [LARGE SCALE GENOMIC DNA]</scope>
    <source>
        <strain evidence="4 5">RC62</strain>
    </source>
</reference>
<feature type="domain" description="Response regulatory" evidence="2">
    <location>
        <begin position="2"/>
        <end position="113"/>
    </location>
</feature>
<proteinExistence type="predicted"/>
<dbReference type="PATRIC" id="fig|362413.3.peg.972"/>
<sequence>MTTLIIEDEKPAARLLQRKLEKLDIAVETMLHSVEESIHWFTNNEHPDLIFLDIQLSDGLSFEIFEKINIQSAIIFTTAYDEYALKAFKLNSIDYLLKPIDEDDLEIAVTKFKSRIPKTDSGNQNLQLDFEQIRQMLSNPFEKNYKKRFTVKIGQHLKVITADEIECFYSENKGTYIHTFDNRNYLIDSTLEVLEQELDMKDFFRVSRKFIVPLIAIKEIQVYTNSRLKVILPTYKEDEVIVSREKVQDFKAWLG</sequence>
<dbReference type="GO" id="GO:0000156">
    <property type="term" value="F:phosphorelay response regulator activity"/>
    <property type="evidence" value="ECO:0007669"/>
    <property type="project" value="InterPro"/>
</dbReference>
<dbReference type="InterPro" id="IPR001789">
    <property type="entry name" value="Sig_transdc_resp-reg_receiver"/>
</dbReference>
<dbReference type="AlphaFoldDB" id="A0A0Q1BFK0"/>
<name>A0A0Q1BFK0_9FLAO</name>
<dbReference type="Proteomes" id="UP000050443">
    <property type="component" value="Unassembled WGS sequence"/>
</dbReference>
<feature type="domain" description="HTH LytTR-type" evidence="3">
    <location>
        <begin position="149"/>
        <end position="255"/>
    </location>
</feature>
<dbReference type="SMART" id="SM00448">
    <property type="entry name" value="REC"/>
    <property type="match status" value="1"/>
</dbReference>
<evidence type="ECO:0000313" key="5">
    <source>
        <dbReference type="Proteomes" id="UP000050443"/>
    </source>
</evidence>
<dbReference type="RefSeq" id="WP_055095689.1">
    <property type="nucleotide sequence ID" value="NZ_JRLF01000012.1"/>
</dbReference>
<dbReference type="EMBL" id="JRLF01000012">
    <property type="protein sequence ID" value="KQB39318.1"/>
    <property type="molecule type" value="Genomic_DNA"/>
</dbReference>
<dbReference type="GO" id="GO:0003677">
    <property type="term" value="F:DNA binding"/>
    <property type="evidence" value="ECO:0007669"/>
    <property type="project" value="InterPro"/>
</dbReference>
<dbReference type="Pfam" id="PF04397">
    <property type="entry name" value="LytTR"/>
    <property type="match status" value="1"/>
</dbReference>
<dbReference type="PANTHER" id="PTHR37299">
    <property type="entry name" value="TRANSCRIPTIONAL REGULATOR-RELATED"/>
    <property type="match status" value="1"/>
</dbReference>
<dbReference type="PROSITE" id="PS50110">
    <property type="entry name" value="RESPONSE_REGULATORY"/>
    <property type="match status" value="1"/>
</dbReference>